<accession>A0A2P2QJQ7</accession>
<name>A0A2P2QJQ7_RHIMU</name>
<dbReference type="EMBL" id="GGEC01086745">
    <property type="protein sequence ID" value="MBX67229.1"/>
    <property type="molecule type" value="Transcribed_RNA"/>
</dbReference>
<evidence type="ECO:0000313" key="1">
    <source>
        <dbReference type="EMBL" id="MBX67229.1"/>
    </source>
</evidence>
<sequence length="22" mass="2539">MSCLSSYEIIPLLISWLINFVP</sequence>
<proteinExistence type="predicted"/>
<organism evidence="1">
    <name type="scientific">Rhizophora mucronata</name>
    <name type="common">Asiatic mangrove</name>
    <dbReference type="NCBI Taxonomy" id="61149"/>
    <lineage>
        <taxon>Eukaryota</taxon>
        <taxon>Viridiplantae</taxon>
        <taxon>Streptophyta</taxon>
        <taxon>Embryophyta</taxon>
        <taxon>Tracheophyta</taxon>
        <taxon>Spermatophyta</taxon>
        <taxon>Magnoliopsida</taxon>
        <taxon>eudicotyledons</taxon>
        <taxon>Gunneridae</taxon>
        <taxon>Pentapetalae</taxon>
        <taxon>rosids</taxon>
        <taxon>fabids</taxon>
        <taxon>Malpighiales</taxon>
        <taxon>Rhizophoraceae</taxon>
        <taxon>Rhizophora</taxon>
    </lineage>
</organism>
<protein>
    <submittedName>
        <fullName evidence="1">Uncharacterized protein</fullName>
    </submittedName>
</protein>
<reference evidence="1" key="1">
    <citation type="submission" date="2018-02" db="EMBL/GenBank/DDBJ databases">
        <title>Rhizophora mucronata_Transcriptome.</title>
        <authorList>
            <person name="Meera S.P."/>
            <person name="Sreeshan A."/>
            <person name="Augustine A."/>
        </authorList>
    </citation>
    <scope>NUCLEOTIDE SEQUENCE</scope>
    <source>
        <tissue evidence="1">Leaf</tissue>
    </source>
</reference>
<dbReference type="AlphaFoldDB" id="A0A2P2QJQ7"/>